<feature type="region of interest" description="Disordered" evidence="1">
    <location>
        <begin position="1"/>
        <end position="25"/>
    </location>
</feature>
<accession>A0A9N9NMH5</accession>
<reference evidence="2" key="1">
    <citation type="submission" date="2021-06" db="EMBL/GenBank/DDBJ databases">
        <authorList>
            <person name="Kallberg Y."/>
            <person name="Tangrot J."/>
            <person name="Rosling A."/>
        </authorList>
    </citation>
    <scope>NUCLEOTIDE SEQUENCE</scope>
    <source>
        <strain evidence="2">MA453B</strain>
    </source>
</reference>
<dbReference type="OrthoDB" id="2444313at2759"/>
<evidence type="ECO:0000256" key="1">
    <source>
        <dbReference type="SAM" id="MobiDB-lite"/>
    </source>
</evidence>
<name>A0A9N9NMH5_9GLOM</name>
<organism evidence="2 3">
    <name type="scientific">Dentiscutata erythropus</name>
    <dbReference type="NCBI Taxonomy" id="1348616"/>
    <lineage>
        <taxon>Eukaryota</taxon>
        <taxon>Fungi</taxon>
        <taxon>Fungi incertae sedis</taxon>
        <taxon>Mucoromycota</taxon>
        <taxon>Glomeromycotina</taxon>
        <taxon>Glomeromycetes</taxon>
        <taxon>Diversisporales</taxon>
        <taxon>Gigasporaceae</taxon>
        <taxon>Dentiscutata</taxon>
    </lineage>
</organism>
<proteinExistence type="predicted"/>
<keyword evidence="3" id="KW-1185">Reference proteome</keyword>
<dbReference type="Proteomes" id="UP000789405">
    <property type="component" value="Unassembled WGS sequence"/>
</dbReference>
<comment type="caution">
    <text evidence="2">The sequence shown here is derived from an EMBL/GenBank/DDBJ whole genome shotgun (WGS) entry which is preliminary data.</text>
</comment>
<sequence length="111" mass="12448">LITRSNNPESEARSTSTKSDNETSTIKKTKLSRRVNIEVIYAICQVLNDLDKECCKFKLKISSSSTSNLIIYLLSTYGIILNRSRLSGPDSDNNKNNKLTITLIKFIIYGA</sequence>
<dbReference type="EMBL" id="CAJVPY010014197">
    <property type="protein sequence ID" value="CAG8745132.1"/>
    <property type="molecule type" value="Genomic_DNA"/>
</dbReference>
<feature type="non-terminal residue" evidence="2">
    <location>
        <position position="111"/>
    </location>
</feature>
<gene>
    <name evidence="2" type="ORF">DERYTH_LOCUS16364</name>
</gene>
<evidence type="ECO:0000313" key="3">
    <source>
        <dbReference type="Proteomes" id="UP000789405"/>
    </source>
</evidence>
<protein>
    <submittedName>
        <fullName evidence="2">1895_t:CDS:1</fullName>
    </submittedName>
</protein>
<dbReference type="AlphaFoldDB" id="A0A9N9NMH5"/>
<evidence type="ECO:0000313" key="2">
    <source>
        <dbReference type="EMBL" id="CAG8745132.1"/>
    </source>
</evidence>